<name>A0ACB7Z3W4_9ERIC</name>
<organism evidence="1 2">
    <name type="scientific">Vaccinium darrowii</name>
    <dbReference type="NCBI Taxonomy" id="229202"/>
    <lineage>
        <taxon>Eukaryota</taxon>
        <taxon>Viridiplantae</taxon>
        <taxon>Streptophyta</taxon>
        <taxon>Embryophyta</taxon>
        <taxon>Tracheophyta</taxon>
        <taxon>Spermatophyta</taxon>
        <taxon>Magnoliopsida</taxon>
        <taxon>eudicotyledons</taxon>
        <taxon>Gunneridae</taxon>
        <taxon>Pentapetalae</taxon>
        <taxon>asterids</taxon>
        <taxon>Ericales</taxon>
        <taxon>Ericaceae</taxon>
        <taxon>Vaccinioideae</taxon>
        <taxon>Vaccinieae</taxon>
        <taxon>Vaccinium</taxon>
    </lineage>
</organism>
<dbReference type="Proteomes" id="UP000828048">
    <property type="component" value="Chromosome 4"/>
</dbReference>
<sequence>MEDNLESGFSAAQPPPSLSIVSLTPFSPSPRRLSSHFTKPNRPVRAARQLAWVSLQGRLVGAEEASSARAIGGGLSPDEAVAWELFSPIHRILVVAVVAVAAANSTKNRQIFQLRKSVELRDQVLLSMQQKLDNLCEQVNYFKDQPGTWDDMSFSKDVDSLFSEPIASEKDKTVSCSCRLSDQHQASHPMDASIVKGSSGEEMLKYKGRISVAEPEERRMSDLSDWGSSVTSSVDIQLNTSSIGQEIYNLKKECEEKDSTIKELSTFLHSSEAAGSKRIAELEDMVRTKNMRITRLKKDMLVLEQKVVHLTRLRRPSYSTSSNIRQLPVMAENLLYDMDSTTGSSSSDSDCPLRNRPQATLVINQDTSVPKSDVALKRKEKSEQERGCGSIVKPTDRQQQSRSISPLKEKSMNQDSVPSLRPLQFLSAGGDLKTRTRTQTGTKAAASQKRWV</sequence>
<gene>
    <name evidence="1" type="ORF">Vadar_008012</name>
</gene>
<evidence type="ECO:0000313" key="1">
    <source>
        <dbReference type="EMBL" id="KAH7859998.1"/>
    </source>
</evidence>
<dbReference type="EMBL" id="CM037154">
    <property type="protein sequence ID" value="KAH7859998.1"/>
    <property type="molecule type" value="Genomic_DNA"/>
</dbReference>
<accession>A0ACB7Z3W4</accession>
<keyword evidence="2" id="KW-1185">Reference proteome</keyword>
<comment type="caution">
    <text evidence="1">The sequence shown here is derived from an EMBL/GenBank/DDBJ whole genome shotgun (WGS) entry which is preliminary data.</text>
</comment>
<proteinExistence type="predicted"/>
<evidence type="ECO:0000313" key="2">
    <source>
        <dbReference type="Proteomes" id="UP000828048"/>
    </source>
</evidence>
<reference evidence="1 2" key="1">
    <citation type="journal article" date="2021" name="Hortic Res">
        <title>High-quality reference genome and annotation aids understanding of berry development for evergreen blueberry (Vaccinium darrowii).</title>
        <authorList>
            <person name="Yu J."/>
            <person name="Hulse-Kemp A.M."/>
            <person name="Babiker E."/>
            <person name="Staton M."/>
        </authorList>
    </citation>
    <scope>NUCLEOTIDE SEQUENCE [LARGE SCALE GENOMIC DNA]</scope>
    <source>
        <strain evidence="2">cv. NJ 8807/NJ 8810</strain>
        <tissue evidence="1">Young leaf</tissue>
    </source>
</reference>
<protein>
    <submittedName>
        <fullName evidence="1">Uncharacterized protein</fullName>
    </submittedName>
</protein>